<feature type="domain" description="Peptidase M15C" evidence="3">
    <location>
        <begin position="212"/>
        <end position="271"/>
    </location>
</feature>
<accession>A0A5S3PIF9</accession>
<keyword evidence="2" id="KW-1133">Transmembrane helix</keyword>
<keyword evidence="5" id="KW-1185">Reference proteome</keyword>
<dbReference type="GO" id="GO:0008233">
    <property type="term" value="F:peptidase activity"/>
    <property type="evidence" value="ECO:0007669"/>
    <property type="project" value="InterPro"/>
</dbReference>
<dbReference type="Gene3D" id="1.20.5.360">
    <property type="entry name" value="SFTPD helical domain"/>
    <property type="match status" value="1"/>
</dbReference>
<evidence type="ECO:0000256" key="2">
    <source>
        <dbReference type="SAM" id="Phobius"/>
    </source>
</evidence>
<comment type="caution">
    <text evidence="4">The sequence shown here is derived from an EMBL/GenBank/DDBJ whole genome shotgun (WGS) entry which is preliminary data.</text>
</comment>
<dbReference type="RefSeq" id="WP_138660318.1">
    <property type="nucleotide sequence ID" value="NZ_VANS01000001.1"/>
</dbReference>
<feature type="coiled-coil region" evidence="1">
    <location>
        <begin position="50"/>
        <end position="77"/>
    </location>
</feature>
<sequence length="285" mass="31139">MRIVPVILVAIGLLTIPLIWFAAQSLIGERDSYDPGATGAAIDSGARIEIEGLRQQIEALQGQIQALQEQIQSLATRPSPGPRQDGGGLPLDQGFIADGENAILDAYAQVVLIANRRKVNAGITVGGPRFLEQFLGRPRENLSNTCEAMTNPKLKDLLKVADVGPIRVQMLQPAIDSLTRVFEKVRATDPDLYARINTAGSLCVRQIRGTVGRTSTHSFGLAVDLNIDGHLDTLGDGKTQLGLTILADFFREEGWVWGAGFTREDSMHFEVSQQMLEEWRRQGIL</sequence>
<dbReference type="Pfam" id="PF13539">
    <property type="entry name" value="Peptidase_M15_4"/>
    <property type="match status" value="1"/>
</dbReference>
<evidence type="ECO:0000313" key="5">
    <source>
        <dbReference type="Proteomes" id="UP000309550"/>
    </source>
</evidence>
<keyword evidence="1" id="KW-0175">Coiled coil</keyword>
<dbReference type="AlphaFoldDB" id="A0A5S3PIF9"/>
<dbReference type="Proteomes" id="UP000309550">
    <property type="component" value="Unassembled WGS sequence"/>
</dbReference>
<dbReference type="EMBL" id="VANS01000001">
    <property type="protein sequence ID" value="TMM54144.1"/>
    <property type="molecule type" value="Genomic_DNA"/>
</dbReference>
<dbReference type="InterPro" id="IPR039561">
    <property type="entry name" value="Peptidase_M15C"/>
</dbReference>
<feature type="transmembrane region" description="Helical" evidence="2">
    <location>
        <begin position="6"/>
        <end position="23"/>
    </location>
</feature>
<name>A0A5S3PIF9_9RHOB</name>
<organism evidence="4 5">
    <name type="scientific">Sulfitobacter sabulilitoris</name>
    <dbReference type="NCBI Taxonomy" id="2562655"/>
    <lineage>
        <taxon>Bacteria</taxon>
        <taxon>Pseudomonadati</taxon>
        <taxon>Pseudomonadota</taxon>
        <taxon>Alphaproteobacteria</taxon>
        <taxon>Rhodobacterales</taxon>
        <taxon>Roseobacteraceae</taxon>
        <taxon>Sulfitobacter</taxon>
    </lineage>
</organism>
<evidence type="ECO:0000313" key="4">
    <source>
        <dbReference type="EMBL" id="TMM54144.1"/>
    </source>
</evidence>
<keyword evidence="2" id="KW-0472">Membrane</keyword>
<evidence type="ECO:0000259" key="3">
    <source>
        <dbReference type="Pfam" id="PF13539"/>
    </source>
</evidence>
<dbReference type="Gene3D" id="3.30.1380.10">
    <property type="match status" value="1"/>
</dbReference>
<dbReference type="OrthoDB" id="9799970at2"/>
<gene>
    <name evidence="4" type="ORF">FDT80_00630</name>
</gene>
<dbReference type="InterPro" id="IPR009045">
    <property type="entry name" value="Zn_M74/Hedgehog-like"/>
</dbReference>
<evidence type="ECO:0000256" key="1">
    <source>
        <dbReference type="SAM" id="Coils"/>
    </source>
</evidence>
<keyword evidence="2" id="KW-0812">Transmembrane</keyword>
<proteinExistence type="predicted"/>
<protein>
    <submittedName>
        <fullName evidence="4">M15 family peptidase</fullName>
    </submittedName>
</protein>
<dbReference type="SUPFAM" id="SSF55166">
    <property type="entry name" value="Hedgehog/DD-peptidase"/>
    <property type="match status" value="1"/>
</dbReference>
<reference evidence="4 5" key="1">
    <citation type="submission" date="2019-05" db="EMBL/GenBank/DDBJ databases">
        <title>Sulfitobacter sabulilitoris sp. nov., isolated from a marine sand.</title>
        <authorList>
            <person name="Yoon J.-H."/>
        </authorList>
    </citation>
    <scope>NUCLEOTIDE SEQUENCE [LARGE SCALE GENOMIC DNA]</scope>
    <source>
        <strain evidence="4 5">HSMS-29</strain>
    </source>
</reference>